<evidence type="ECO:0000313" key="5">
    <source>
        <dbReference type="Proteomes" id="UP000596660"/>
    </source>
</evidence>
<evidence type="ECO:0000256" key="3">
    <source>
        <dbReference type="SAM" id="MobiDB-lite"/>
    </source>
</evidence>
<dbReference type="SUPFAM" id="SSF52075">
    <property type="entry name" value="Outer arm dynein light chain 1"/>
    <property type="match status" value="1"/>
</dbReference>
<name>A0A803MR25_CHEQI</name>
<dbReference type="AlphaFoldDB" id="A0A803MR25"/>
<feature type="compositionally biased region" description="Polar residues" evidence="3">
    <location>
        <begin position="628"/>
        <end position="644"/>
    </location>
</feature>
<keyword evidence="5" id="KW-1185">Reference proteome</keyword>
<dbReference type="FunFam" id="3.80.10.10:FF:000320">
    <property type="entry name" value="Protein phosphatase 1 regulatory subunit pprA"/>
    <property type="match status" value="1"/>
</dbReference>
<accession>A0A803MR25</accession>
<dbReference type="SMART" id="SM00365">
    <property type="entry name" value="LRR_SD22"/>
    <property type="match status" value="4"/>
</dbReference>
<feature type="region of interest" description="Disordered" evidence="3">
    <location>
        <begin position="602"/>
        <end position="666"/>
    </location>
</feature>
<dbReference type="Gramene" id="AUR62033726-RA">
    <property type="protein sequence ID" value="AUR62033726-RA:cds"/>
    <property type="gene ID" value="AUR62033726"/>
</dbReference>
<dbReference type="Gene3D" id="3.80.10.10">
    <property type="entry name" value="Ribonuclease Inhibitor"/>
    <property type="match status" value="1"/>
</dbReference>
<dbReference type="PANTHER" id="PTHR15454">
    <property type="entry name" value="NISCHARIN RELATED"/>
    <property type="match status" value="1"/>
</dbReference>
<evidence type="ECO:0000313" key="4">
    <source>
        <dbReference type="EnsemblPlants" id="AUR62033726-RA:cds"/>
    </source>
</evidence>
<sequence>MGRFSCFYGHAPGQKQKKSAQPSFEAMVKTLQLGSQNNESALSGNPITRHEFHIGKSEASETEHLTLASRSWKSGEVKCDYDVVSNADSMHFQTGNIRRSLSVGCELEKERIFGVSNGDDCYDQEFSFEGSHDCDEVVDVSPTNDARSQGISSPDQNHEASRMLCPNISSDIGNQELVVAVYNPQYLNKEGLEDSHRSLHMGAPDGSGQNSPTQSCISKSYSMPNFGSMSPTSPGLSACVMLPSRNRSFEDLKKLFVNNESVSAHNAEIVGLCKDDNLNCPEKFDGENAVLNGYDSYNYGCSSKDWIVSMPDEIGVMGHGQGNSSSDPWGDFANREFKTKLIEDWVIDLQHCSPIEETNEVADSGNEVKRRSAFLDGLDKVDMNLYPGMEAAKRYISSLNATTTTAQLANHGLVVIPLLSAFVGLKVLNLSGNSIVTLDACFAVRITAGALPRGLHMLNLSKNKISTIEGLRELTRLRILDLSYNKISRIGHGLTSCSTLKELYLAGNKISEVEGLHRLLKLTVLDLRFNKIATSKGLGQLAANYNSLQAISLEGNPAQKNVGDEQLKKYLQDLLPYLAYYNRLNIKSSTLKDSSDRSVRLGISDRGLRSDHKSSSRSGSGAPKRSTHSYTHGQKGQSSDSLRQSKGKHVLVPPSGAKPSHHHNNIDFSNKLQSLRSGLSLHKSRSEGTLAVLYSSFHIMLVQEHYEAGALLKFKFVSMQ</sequence>
<evidence type="ECO:0000256" key="1">
    <source>
        <dbReference type="ARBA" id="ARBA00022614"/>
    </source>
</evidence>
<evidence type="ECO:0000256" key="2">
    <source>
        <dbReference type="ARBA" id="ARBA00022737"/>
    </source>
</evidence>
<dbReference type="PROSITE" id="PS51450">
    <property type="entry name" value="LRR"/>
    <property type="match status" value="3"/>
</dbReference>
<dbReference type="InterPro" id="IPR003591">
    <property type="entry name" value="Leu-rich_rpt_typical-subtyp"/>
</dbReference>
<proteinExistence type="predicted"/>
<keyword evidence="2" id="KW-0677">Repeat</keyword>
<keyword evidence="1" id="KW-0433">Leucine-rich repeat</keyword>
<dbReference type="Pfam" id="PF13855">
    <property type="entry name" value="LRR_8"/>
    <property type="match status" value="1"/>
</dbReference>
<dbReference type="EnsemblPlants" id="AUR62033726-RA">
    <property type="protein sequence ID" value="AUR62033726-RA:cds"/>
    <property type="gene ID" value="AUR62033726"/>
</dbReference>
<dbReference type="PANTHER" id="PTHR15454:SF7">
    <property type="entry name" value="OS07G0106100 PROTEIN"/>
    <property type="match status" value="1"/>
</dbReference>
<reference evidence="4" key="1">
    <citation type="journal article" date="2017" name="Nature">
        <title>The genome of Chenopodium quinoa.</title>
        <authorList>
            <person name="Jarvis D.E."/>
            <person name="Ho Y.S."/>
            <person name="Lightfoot D.J."/>
            <person name="Schmoeckel S.M."/>
            <person name="Li B."/>
            <person name="Borm T.J.A."/>
            <person name="Ohyanagi H."/>
            <person name="Mineta K."/>
            <person name="Michell C.T."/>
            <person name="Saber N."/>
            <person name="Kharbatia N.M."/>
            <person name="Rupper R.R."/>
            <person name="Sharp A.R."/>
            <person name="Dally N."/>
            <person name="Boughton B.A."/>
            <person name="Woo Y.H."/>
            <person name="Gao G."/>
            <person name="Schijlen E.G.W.M."/>
            <person name="Guo X."/>
            <person name="Momin A.A."/>
            <person name="Negrao S."/>
            <person name="Al-Babili S."/>
            <person name="Gehring C."/>
            <person name="Roessner U."/>
            <person name="Jung C."/>
            <person name="Murphy K."/>
            <person name="Arold S.T."/>
            <person name="Gojobori T."/>
            <person name="van der Linden C.G."/>
            <person name="van Loo E.N."/>
            <person name="Jellen E.N."/>
            <person name="Maughan P.J."/>
            <person name="Tester M."/>
        </authorList>
    </citation>
    <scope>NUCLEOTIDE SEQUENCE [LARGE SCALE GENOMIC DNA]</scope>
    <source>
        <strain evidence="4">cv. PI 614886</strain>
    </source>
</reference>
<dbReference type="InterPro" id="IPR001611">
    <property type="entry name" value="Leu-rich_rpt"/>
</dbReference>
<dbReference type="Proteomes" id="UP000596660">
    <property type="component" value="Unplaced"/>
</dbReference>
<reference evidence="4" key="2">
    <citation type="submission" date="2021-03" db="UniProtKB">
        <authorList>
            <consortium name="EnsemblPlants"/>
        </authorList>
    </citation>
    <scope>IDENTIFICATION</scope>
</reference>
<dbReference type="InterPro" id="IPR032675">
    <property type="entry name" value="LRR_dom_sf"/>
</dbReference>
<protein>
    <submittedName>
        <fullName evidence="4">Uncharacterized protein</fullName>
    </submittedName>
</protein>
<organism evidence="4 5">
    <name type="scientific">Chenopodium quinoa</name>
    <name type="common">Quinoa</name>
    <dbReference type="NCBI Taxonomy" id="63459"/>
    <lineage>
        <taxon>Eukaryota</taxon>
        <taxon>Viridiplantae</taxon>
        <taxon>Streptophyta</taxon>
        <taxon>Embryophyta</taxon>
        <taxon>Tracheophyta</taxon>
        <taxon>Spermatophyta</taxon>
        <taxon>Magnoliopsida</taxon>
        <taxon>eudicotyledons</taxon>
        <taxon>Gunneridae</taxon>
        <taxon>Pentapetalae</taxon>
        <taxon>Caryophyllales</taxon>
        <taxon>Chenopodiaceae</taxon>
        <taxon>Chenopodioideae</taxon>
        <taxon>Atripliceae</taxon>
        <taxon>Chenopodium</taxon>
    </lineage>
</organism>
<dbReference type="GO" id="GO:0005737">
    <property type="term" value="C:cytoplasm"/>
    <property type="evidence" value="ECO:0007669"/>
    <property type="project" value="TreeGrafter"/>
</dbReference>
<dbReference type="SMART" id="SM00369">
    <property type="entry name" value="LRR_TYP"/>
    <property type="match status" value="3"/>
</dbReference>